<dbReference type="EMBL" id="PVZF01000010">
    <property type="protein sequence ID" value="PRY12532.1"/>
    <property type="molecule type" value="Genomic_DNA"/>
</dbReference>
<accession>A0A2T0R066</accession>
<organism evidence="1 2">
    <name type="scientific">Kineococcus rhizosphaerae</name>
    <dbReference type="NCBI Taxonomy" id="559628"/>
    <lineage>
        <taxon>Bacteria</taxon>
        <taxon>Bacillati</taxon>
        <taxon>Actinomycetota</taxon>
        <taxon>Actinomycetes</taxon>
        <taxon>Kineosporiales</taxon>
        <taxon>Kineosporiaceae</taxon>
        <taxon>Kineococcus</taxon>
    </lineage>
</organism>
<evidence type="ECO:0000313" key="2">
    <source>
        <dbReference type="Proteomes" id="UP000238083"/>
    </source>
</evidence>
<keyword evidence="2" id="KW-1185">Reference proteome</keyword>
<sequence length="366" mass="37204">MSQSDAQRIDELERTVTELVQQLQRDRPAVADGSPGGNARSSRRAVLAVPLALAAGAVASVATARPAAAAAGNPVLMGKENDSDGVATGLLGPLYVSGQVSVGDATFQDDEIRFPLPTGGSSLSRGTLSIRVPADEVPQLVYLTTHRADSWGTAPELSVRGGRGPFLQVTGEELGRWDVTGETAVSVASTEAPALVVRGNDGVRHEFGPVDRDVPTPGVGIDTAAGIGVGIRTASGGGQAMVATTTGKDSGADSVVVDNAGRGRAFLATSSNPVNDKGAVTGVNNGTGAGVWGHQPNVASTEAAVVGWSEGTAGRGGRFRGKAAQVRLMPGPNPTHPPSGLVGDLHVDSTGRLWFCKGATNWKQLA</sequence>
<dbReference type="PROSITE" id="PS51318">
    <property type="entry name" value="TAT"/>
    <property type="match status" value="1"/>
</dbReference>
<proteinExistence type="predicted"/>
<dbReference type="RefSeq" id="WP_146149486.1">
    <property type="nucleotide sequence ID" value="NZ_PVZF01000010.1"/>
</dbReference>
<name>A0A2T0R066_9ACTN</name>
<gene>
    <name evidence="1" type="ORF">CLV37_11092</name>
</gene>
<protein>
    <submittedName>
        <fullName evidence="1">Uncharacterized protein</fullName>
    </submittedName>
</protein>
<dbReference type="Proteomes" id="UP000238083">
    <property type="component" value="Unassembled WGS sequence"/>
</dbReference>
<dbReference type="InterPro" id="IPR006311">
    <property type="entry name" value="TAT_signal"/>
</dbReference>
<evidence type="ECO:0000313" key="1">
    <source>
        <dbReference type="EMBL" id="PRY12532.1"/>
    </source>
</evidence>
<reference evidence="1 2" key="1">
    <citation type="submission" date="2018-03" db="EMBL/GenBank/DDBJ databases">
        <title>Genomic Encyclopedia of Archaeal and Bacterial Type Strains, Phase II (KMG-II): from individual species to whole genera.</title>
        <authorList>
            <person name="Goeker M."/>
        </authorList>
    </citation>
    <scope>NUCLEOTIDE SEQUENCE [LARGE SCALE GENOMIC DNA]</scope>
    <source>
        <strain evidence="1 2">DSM 19711</strain>
    </source>
</reference>
<dbReference type="AlphaFoldDB" id="A0A2T0R066"/>
<comment type="caution">
    <text evidence="1">The sequence shown here is derived from an EMBL/GenBank/DDBJ whole genome shotgun (WGS) entry which is preliminary data.</text>
</comment>